<protein>
    <submittedName>
        <fullName evidence="2">Uncharacterized protein</fullName>
    </submittedName>
</protein>
<reference evidence="3" key="1">
    <citation type="submission" date="2010-08" db="EMBL/GenBank/DDBJ databases">
        <authorList>
            <consortium name="Caenorhabditis japonica Sequencing Consortium"/>
            <person name="Wilson R.K."/>
        </authorList>
    </citation>
    <scope>NUCLEOTIDE SEQUENCE [LARGE SCALE GENOMIC DNA]</scope>
    <source>
        <strain evidence="3">DF5081</strain>
    </source>
</reference>
<dbReference type="Gene3D" id="3.40.33.10">
    <property type="entry name" value="CAP"/>
    <property type="match status" value="1"/>
</dbReference>
<feature type="signal peptide" evidence="1">
    <location>
        <begin position="1"/>
        <end position="18"/>
    </location>
</feature>
<dbReference type="EnsemblMetazoa" id="CJA19747.1">
    <property type="protein sequence ID" value="CJA19747.1"/>
    <property type="gene ID" value="WBGene00175318"/>
</dbReference>
<keyword evidence="1" id="KW-0732">Signal</keyword>
<name>A0A8R1I4M0_CAEJA</name>
<accession>A0A8R1I4M0</accession>
<organism evidence="2 3">
    <name type="scientific">Caenorhabditis japonica</name>
    <dbReference type="NCBI Taxonomy" id="281687"/>
    <lineage>
        <taxon>Eukaryota</taxon>
        <taxon>Metazoa</taxon>
        <taxon>Ecdysozoa</taxon>
        <taxon>Nematoda</taxon>
        <taxon>Chromadorea</taxon>
        <taxon>Rhabditida</taxon>
        <taxon>Rhabditina</taxon>
        <taxon>Rhabditomorpha</taxon>
        <taxon>Rhabditoidea</taxon>
        <taxon>Rhabditidae</taxon>
        <taxon>Peloderinae</taxon>
        <taxon>Caenorhabditis</taxon>
    </lineage>
</organism>
<reference evidence="2" key="2">
    <citation type="submission" date="2022-06" db="UniProtKB">
        <authorList>
            <consortium name="EnsemblMetazoa"/>
        </authorList>
    </citation>
    <scope>IDENTIFICATION</scope>
    <source>
        <strain evidence="2">DF5081</strain>
    </source>
</reference>
<sequence length="236" mass="26755">MKTIICILLLCASSGIQSKRNYRAIKLLSQLNDARAMVAAGVLRPIQSVLKMAGLENEILKIPPMGPVPNMYKLRWSRELESEARAQLKSVKWLYGSIKTDKYRGFYYKYTIGAAVRNYMRKQNRLNDFSIFESKLVTLGSVSEVITFIIWLGLKYPKSLPADDLIVVEAFVPERFEIGCAFNDYTVCMLRDTFNGTSNGQLFEEGVACTECPTWCEFSENDDGSVEEEDLCVPPR</sequence>
<dbReference type="AlphaFoldDB" id="A0A8R1I4M0"/>
<evidence type="ECO:0000313" key="3">
    <source>
        <dbReference type="Proteomes" id="UP000005237"/>
    </source>
</evidence>
<proteinExistence type="predicted"/>
<keyword evidence="3" id="KW-1185">Reference proteome</keyword>
<dbReference type="InterPro" id="IPR035940">
    <property type="entry name" value="CAP_sf"/>
</dbReference>
<feature type="chain" id="PRO_5035934931" evidence="1">
    <location>
        <begin position="19"/>
        <end position="236"/>
    </location>
</feature>
<dbReference type="Proteomes" id="UP000005237">
    <property type="component" value="Unassembled WGS sequence"/>
</dbReference>
<evidence type="ECO:0000313" key="2">
    <source>
        <dbReference type="EnsemblMetazoa" id="CJA19747.1"/>
    </source>
</evidence>
<dbReference type="SUPFAM" id="SSF55797">
    <property type="entry name" value="PR-1-like"/>
    <property type="match status" value="1"/>
</dbReference>
<evidence type="ECO:0000256" key="1">
    <source>
        <dbReference type="SAM" id="SignalP"/>
    </source>
</evidence>